<dbReference type="InterPro" id="IPR043502">
    <property type="entry name" value="DNA/RNA_pol_sf"/>
</dbReference>
<dbReference type="AlphaFoldDB" id="A0AAV5IBP6"/>
<organism evidence="2 3">
    <name type="scientific">Rubroshorea leprosula</name>
    <dbReference type="NCBI Taxonomy" id="152421"/>
    <lineage>
        <taxon>Eukaryota</taxon>
        <taxon>Viridiplantae</taxon>
        <taxon>Streptophyta</taxon>
        <taxon>Embryophyta</taxon>
        <taxon>Tracheophyta</taxon>
        <taxon>Spermatophyta</taxon>
        <taxon>Magnoliopsida</taxon>
        <taxon>eudicotyledons</taxon>
        <taxon>Gunneridae</taxon>
        <taxon>Pentapetalae</taxon>
        <taxon>rosids</taxon>
        <taxon>malvids</taxon>
        <taxon>Malvales</taxon>
        <taxon>Dipterocarpaceae</taxon>
        <taxon>Rubroshorea</taxon>
    </lineage>
</organism>
<dbReference type="InterPro" id="IPR053134">
    <property type="entry name" value="RNA-dir_DNA_polymerase"/>
</dbReference>
<dbReference type="Pfam" id="PF00078">
    <property type="entry name" value="RVT_1"/>
    <property type="match status" value="1"/>
</dbReference>
<evidence type="ECO:0000313" key="2">
    <source>
        <dbReference type="EMBL" id="GKU94690.1"/>
    </source>
</evidence>
<evidence type="ECO:0000313" key="3">
    <source>
        <dbReference type="Proteomes" id="UP001054252"/>
    </source>
</evidence>
<accession>A0AAV5IBP6</accession>
<keyword evidence="3" id="KW-1185">Reference proteome</keyword>
<feature type="domain" description="Reverse transcriptase" evidence="1">
    <location>
        <begin position="1"/>
        <end position="134"/>
    </location>
</feature>
<dbReference type="PANTHER" id="PTHR24559:SF444">
    <property type="entry name" value="REVERSE TRANSCRIPTASE DOMAIN-CONTAINING PROTEIN"/>
    <property type="match status" value="1"/>
</dbReference>
<comment type="caution">
    <text evidence="2">The sequence shown here is derived from an EMBL/GenBank/DDBJ whole genome shotgun (WGS) entry which is preliminary data.</text>
</comment>
<dbReference type="CDD" id="cd01647">
    <property type="entry name" value="RT_LTR"/>
    <property type="match status" value="1"/>
</dbReference>
<evidence type="ECO:0000259" key="1">
    <source>
        <dbReference type="PROSITE" id="PS50878"/>
    </source>
</evidence>
<dbReference type="InterPro" id="IPR043128">
    <property type="entry name" value="Rev_trsase/Diguanyl_cyclase"/>
</dbReference>
<dbReference type="PROSITE" id="PS50878">
    <property type="entry name" value="RT_POL"/>
    <property type="match status" value="1"/>
</dbReference>
<dbReference type="Gene3D" id="3.30.70.270">
    <property type="match status" value="2"/>
</dbReference>
<dbReference type="PANTHER" id="PTHR24559">
    <property type="entry name" value="TRANSPOSON TY3-I GAG-POL POLYPROTEIN"/>
    <property type="match status" value="1"/>
</dbReference>
<dbReference type="Proteomes" id="UP001054252">
    <property type="component" value="Unassembled WGS sequence"/>
</dbReference>
<dbReference type="SUPFAM" id="SSF56672">
    <property type="entry name" value="DNA/RNA polymerases"/>
    <property type="match status" value="1"/>
</dbReference>
<dbReference type="Gene3D" id="3.10.10.10">
    <property type="entry name" value="HIV Type 1 Reverse Transcriptase, subunit A, domain 1"/>
    <property type="match status" value="1"/>
</dbReference>
<dbReference type="EMBL" id="BPVZ01000008">
    <property type="protein sequence ID" value="GKU94690.1"/>
    <property type="molecule type" value="Genomic_DNA"/>
</dbReference>
<sequence length="183" mass="20794">MPNIDKLVEAASGNERLSLLDAYSGYHQVPMAPEDEEKTLFYAGDEIYCYVMMPFGLKNVGVTYQKMVTIVFRAQIGRNLEVYVDDIVVKSLKAEDHLTNLEETFNNLRKNRMRLNPAKCIFGVEFGNFLGFMVSKRGIEVNPEKIKAIVEMEPPKSVKDVQRLTGRVAALHRFISKSVDKSK</sequence>
<name>A0AAV5IBP6_9ROSI</name>
<reference evidence="2 3" key="1">
    <citation type="journal article" date="2021" name="Commun. Biol.">
        <title>The genome of Shorea leprosula (Dipterocarpaceae) highlights the ecological relevance of drought in aseasonal tropical rainforests.</title>
        <authorList>
            <person name="Ng K.K.S."/>
            <person name="Kobayashi M.J."/>
            <person name="Fawcett J.A."/>
            <person name="Hatakeyama M."/>
            <person name="Paape T."/>
            <person name="Ng C.H."/>
            <person name="Ang C.C."/>
            <person name="Tnah L.H."/>
            <person name="Lee C.T."/>
            <person name="Nishiyama T."/>
            <person name="Sese J."/>
            <person name="O'Brien M.J."/>
            <person name="Copetti D."/>
            <person name="Mohd Noor M.I."/>
            <person name="Ong R.C."/>
            <person name="Putra M."/>
            <person name="Sireger I.Z."/>
            <person name="Indrioko S."/>
            <person name="Kosugi Y."/>
            <person name="Izuno A."/>
            <person name="Isagi Y."/>
            <person name="Lee S.L."/>
            <person name="Shimizu K.K."/>
        </authorList>
    </citation>
    <scope>NUCLEOTIDE SEQUENCE [LARGE SCALE GENOMIC DNA]</scope>
    <source>
        <strain evidence="2">214</strain>
    </source>
</reference>
<gene>
    <name evidence="2" type="ORF">SLEP1_g8144</name>
</gene>
<proteinExistence type="predicted"/>
<protein>
    <recommendedName>
        <fullName evidence="1">Reverse transcriptase domain-containing protein</fullName>
    </recommendedName>
</protein>
<dbReference type="InterPro" id="IPR000477">
    <property type="entry name" value="RT_dom"/>
</dbReference>